<evidence type="ECO:0000256" key="7">
    <source>
        <dbReference type="ARBA" id="ARBA00030436"/>
    </source>
</evidence>
<evidence type="ECO:0000256" key="5">
    <source>
        <dbReference type="ARBA" id="ARBA00022842"/>
    </source>
</evidence>
<keyword evidence="5" id="KW-0460">Magnesium</keyword>
<dbReference type="InterPro" id="IPR029124">
    <property type="entry name" value="L_protein_N"/>
</dbReference>
<dbReference type="GeneID" id="65246861"/>
<dbReference type="EMBL" id="MF375882">
    <property type="protein sequence ID" value="AVD68666.1"/>
    <property type="molecule type" value="Viral_cRNA"/>
</dbReference>
<dbReference type="Pfam" id="PF15518">
    <property type="entry name" value="L_protein_N"/>
    <property type="match status" value="1"/>
</dbReference>
<dbReference type="PROSITE" id="PS50525">
    <property type="entry name" value="RDRP_SSRNA_NEG_SEG"/>
    <property type="match status" value="1"/>
</dbReference>
<evidence type="ECO:0000256" key="6">
    <source>
        <dbReference type="ARBA" id="ARBA00030285"/>
    </source>
</evidence>
<evidence type="ECO:0000313" key="12">
    <source>
        <dbReference type="Proteomes" id="UP000503599"/>
    </source>
</evidence>
<keyword evidence="12" id="KW-1185">Reference proteome</keyword>
<evidence type="ECO:0000256" key="4">
    <source>
        <dbReference type="ARBA" id="ARBA00022801"/>
    </source>
</evidence>
<protein>
    <recommendedName>
        <fullName evidence="2">RNA-directed RNA polymerase L</fullName>
        <ecNumber evidence="1">2.7.7.48</ecNumber>
    </recommendedName>
    <alternativeName>
        <fullName evidence="6">Large structural protein</fullName>
    </alternativeName>
    <alternativeName>
        <fullName evidence="8">Replicase</fullName>
    </alternativeName>
    <alternativeName>
        <fullName evidence="7">Transcriptase</fullName>
    </alternativeName>
</protein>
<proteinExistence type="inferred from homology"/>
<dbReference type="GO" id="GO:0003968">
    <property type="term" value="F:RNA-directed RNA polymerase activity"/>
    <property type="evidence" value="ECO:0007669"/>
    <property type="project" value="UniProtKB-EC"/>
</dbReference>
<evidence type="ECO:0000256" key="8">
    <source>
        <dbReference type="ARBA" id="ARBA00031012"/>
    </source>
</evidence>
<dbReference type="Pfam" id="PF04196">
    <property type="entry name" value="Bunya_RdRp"/>
    <property type="match status" value="1"/>
</dbReference>
<dbReference type="GO" id="GO:0039694">
    <property type="term" value="P:viral RNA genome replication"/>
    <property type="evidence" value="ECO:0007669"/>
    <property type="project" value="InterPro"/>
</dbReference>
<keyword evidence="3" id="KW-0808">Transferase</keyword>
<dbReference type="GO" id="GO:0006351">
    <property type="term" value="P:DNA-templated transcription"/>
    <property type="evidence" value="ECO:0007669"/>
    <property type="project" value="InterPro"/>
</dbReference>
<sequence length="2353" mass="271422">MNRMVTDKGKGKGVLRHRAFLSSSHDITKLLDKPRVISATPIEDPHVLKNLTNASFDIEVGDIDKTLHETFLEKGGKPEQATGDDYLYHYKAKVVVDQPGVVEVGRKKIELVINARDQSFQDMAKLRHDFVANRMTGETDVPFQEIGVNSIQTPDFIDKSSRTVIELTTNASGTMKSLESSYIAKRIQYESICEQHQLNFIILVVGAFSVMTNTEISQEEVDELTLRCRIGLNLEAILSEKMDMRFYSEDDITKSHKYLRGIYSDWSHDVNLPENPHFDQELNDLDRPLSEQEEEHVQRILKTTLSESLRKLNYKGNPNAMEEYLSRYNGKNSRKSKSQITIFPMLYQTPERYGQRGTFEAVTHNVNVPTFLWDIMQHVMDKPDLMMEYVTAANNKRLSYELANEVETSMSSKAYNKTPSRAMPKHKLRQSFTFTPFLSQDQVKRLALKGVGAKSLQNDHDVLAKEAFKKLSFHPDAPVDDIARFWNREWEDENDEIVRAKILGDDAVNLVLKTKASNTLNLEEEPESIRLFENALCHPLSRSASFISDLCTEIAMEYKVPTREDEWLVKPLRRHKCFVFLRCTGSHTFFFTMHPKASTTLIETGDIGPEIYECGNYWVTNISSITEPYIEHFMKAESYIPSILVHLMSSFKVPVTELDYIVPSSVNQTLSYIYLTYLNNKIDHEEMLTNLRFLYMKLFQECGANCNEYVDRLPVVMRSRLSVFTLGKIRSLMDYYSKHRILRKSISTPAGPVWEHKNLRVIYHSDAVTLEQLIDSFYFSYVISKEKSAMGDHSFHIFDKVVKEEWDYMDKVIKKGKKPWGLLDGPEKHRWDWALERKKLELCDSVLKDKHGPAYKNLIHNAVWRGVGNLSFSEKATLKASAKDYSDGIKKVDDGRDLTRKEYIEKYRQNNAKLRGKRPRVITRLKEMIDDYISNTGEKNPDYNKVALWVMDRCLERGILMSDLFQKDQHNGLREIHVLDILAKHIQSVAEAASKSICRFFENDTVCSPETKKSFYRNHIESAEGELGSNIMICKSADASKWCQRNHASQFYFQMKHYTPEELHPFLYCFYYLWTQKRIALPPELLRNLDVNRDVQSSNDNYKRMMADYHAGNYPFLEPRGTFIKVSSGMFQGILHDASCLKHDIAQTAWKRLSDEFMMTHLKTRLVTTIVQGSDDSAALVSCGRKNMGILAFIIILLWWKEMMSAYSGIWCSEAKSSIGTVSLLEYNSEWYMNGRIVKPCFRWVSACMSVSFTERFTQRVEQFYNGVTQCVESGTPLLTCAVIQMNQALLHYRMIGIGTHPLSRDFCHMSMSTRNPSLGYFPLELDQICGLAGFDYQLYLLTRAGVKVQNWEMEERESDKTISYDDKVMKIVKDSVRHYSLRMSSIKSYLDVLKATSLPRVESLLKKVEQNPEMLYGKLHTWEQEQLKMAMTLDNQSVKLSLSSHQPLARLMSASAYILNTPCITSNEEGVGKIKKSLWKWLTTVNSCSEIKLEESGSQLGKNWFVNQDQYDEFTRFIGSMRGMVSYQQVHLRRADKVEIVVWGSRNDVEVPILDLVKRQWFRFTNVKCSRTAFMNLWKAARQKYPFLRDTYQETKEVMGMEDISIYRILQAISSKTRIVRLSDSSAKGKDLWSVASRIYWPDVKVRSNILLQEVGIRELKNAIHCLTTYFYKKQYILTECKKLIENNTVLDRMDTFTLDSAYKLKIFQSFLKGESKWSLISKIEKSRQGVIGYFSKRQSRTNTGYKGEGIWIGLINNIPCKLIMFNREIHTVVVQRISDTSIQMKAIKNLIREFGLKYPKSGPKSESRLYIPEIGNVRYDEDRPENSAKLLVDKTFNPDVKTKILDQDWELDADDASLKLVFRTDAEGELNVRYTILSETYGHNCWDALLPAPDVPDKNFQNWCHGIPCQPLTLLEQMMIPLEKGDLVTMKGLLEKKRFYRPDNIYDISKFLRMMHNSLGRKIYGHSFNDFISDEIDKKDELIGDKGGFKPTMEQIMAIQEDSLLLMKTFNSLEEEQNPKIAEENKKAVGKMAAAFGFDDAEDGGEDEYDPYDSSWDDDEEMLMDGKEGEIWEMFGNDDPVLAEMKERAKKTFIGNVQQIEMFLNPLHELIRDRSNNEEVMESFHDMGREDPIEVSGPIGAILYLMYPQFEYVKGPGSDLEKVLEVSSVGEFSSISSSRGGMPVDVSTLLLEKEQLKTTIDIVQEPLKSTLLLRLERINREIEYSEKLNQIESTRSELIQLNKMVFMGRLLDEVENKGFWAEGINHHNKQVRIEFLITNIVEKLDQQVAYGMMSAASAEAARVGAWSSVLTPDFVIAACLYLNSRIFVSIKGKTIFGYRKSYLTNDIDVNF</sequence>
<keyword evidence="4" id="KW-0378">Hydrolase</keyword>
<evidence type="ECO:0000313" key="11">
    <source>
        <dbReference type="EMBL" id="AVD68666.1"/>
    </source>
</evidence>
<dbReference type="KEGG" id="vg:65246861"/>
<evidence type="ECO:0000259" key="10">
    <source>
        <dbReference type="PROSITE" id="PS50525"/>
    </source>
</evidence>
<dbReference type="RefSeq" id="YP_010086241.1">
    <property type="nucleotide sequence ID" value="NC_055435.1"/>
</dbReference>
<evidence type="ECO:0000256" key="3">
    <source>
        <dbReference type="ARBA" id="ARBA00022679"/>
    </source>
</evidence>
<comment type="similarity">
    <text evidence="9">Belongs to the Bunyavirales RNA polymerase family.</text>
</comment>
<organism evidence="11 12">
    <name type="scientific">Entoleuca phenui-like virus 1</name>
    <dbReference type="NCBI Taxonomy" id="2086640"/>
    <lineage>
        <taxon>Viruses</taxon>
        <taxon>Riboviria</taxon>
        <taxon>Orthornavirae</taxon>
        <taxon>Negarnaviricota</taxon>
        <taxon>Polyploviricotina</taxon>
        <taxon>Bunyaviricetes</taxon>
        <taxon>Hareavirales</taxon>
        <taxon>Phenuiviridae</taxon>
        <taxon>Entovirus</taxon>
        <taxon>Entovirus entoleucae</taxon>
    </lineage>
</organism>
<name>A0A2L1GGA6_9VIRU</name>
<dbReference type="Proteomes" id="UP000503599">
    <property type="component" value="Genome"/>
</dbReference>
<evidence type="ECO:0000256" key="1">
    <source>
        <dbReference type="ARBA" id="ARBA00012494"/>
    </source>
</evidence>
<accession>A0A2L1GGA6</accession>
<reference evidence="11 12" key="1">
    <citation type="journal article" date="2019" name="Virology">
        <title>Viromes in Xylariaceae fungi infecting avocado in Spain.</title>
        <authorList>
            <person name="Velasco L."/>
            <person name="Arjona-Girona I."/>
            <person name="Cretazzo E."/>
            <person name="Lopez-Herrera C."/>
        </authorList>
    </citation>
    <scope>NUCLEOTIDE SEQUENCE [LARGE SCALE GENOMIC DNA]</scope>
    <source>
        <strain evidence="11">E115-5</strain>
    </source>
</reference>
<dbReference type="GO" id="GO:0016787">
    <property type="term" value="F:hydrolase activity"/>
    <property type="evidence" value="ECO:0007669"/>
    <property type="project" value="UniProtKB-KW"/>
</dbReference>
<dbReference type="InterPro" id="IPR007099">
    <property type="entry name" value="RNA-dir_pol_NSvirus"/>
</dbReference>
<dbReference type="InterPro" id="IPR007322">
    <property type="entry name" value="RNA_pol_bunyavir"/>
</dbReference>
<evidence type="ECO:0000256" key="9">
    <source>
        <dbReference type="ARBA" id="ARBA00034123"/>
    </source>
</evidence>
<feature type="domain" description="RdRp catalytic" evidence="10">
    <location>
        <begin position="1022"/>
        <end position="1218"/>
    </location>
</feature>
<dbReference type="EC" id="2.7.7.48" evidence="1"/>
<evidence type="ECO:0000256" key="2">
    <source>
        <dbReference type="ARBA" id="ARBA00018602"/>
    </source>
</evidence>